<dbReference type="AlphaFoldDB" id="Q2RPN5"/>
<reference evidence="2 3" key="1">
    <citation type="journal article" date="2011" name="Stand. Genomic Sci.">
        <title>Complete genome sequence of Rhodospirillum rubrum type strain (S1).</title>
        <authorList>
            <person name="Munk A.C."/>
            <person name="Copeland A."/>
            <person name="Lucas S."/>
            <person name="Lapidus A."/>
            <person name="Del Rio T.G."/>
            <person name="Barry K."/>
            <person name="Detter J.C."/>
            <person name="Hammon N."/>
            <person name="Israni S."/>
            <person name="Pitluck S."/>
            <person name="Brettin T."/>
            <person name="Bruce D."/>
            <person name="Han C."/>
            <person name="Tapia R."/>
            <person name="Gilna P."/>
            <person name="Schmutz J."/>
            <person name="Larimer F."/>
            <person name="Land M."/>
            <person name="Kyrpides N.C."/>
            <person name="Mavromatis K."/>
            <person name="Richardson P."/>
            <person name="Rohde M."/>
            <person name="Goker M."/>
            <person name="Klenk H.P."/>
            <person name="Zhang Y."/>
            <person name="Roberts G.P."/>
            <person name="Reslewic S."/>
            <person name="Schwartz D.C."/>
        </authorList>
    </citation>
    <scope>NUCLEOTIDE SEQUENCE [LARGE SCALE GENOMIC DNA]</scope>
    <source>
        <strain evidence="3">ATCC 11170 / ATH 1.1.1 / DSM 467 / LMG 4362 / NCIMB 8255 / S1</strain>
    </source>
</reference>
<dbReference type="PRINTS" id="PR00364">
    <property type="entry name" value="DISEASERSIST"/>
</dbReference>
<dbReference type="DNASU" id="3836561"/>
<feature type="domain" description="AAA+ ATPase" evidence="1">
    <location>
        <begin position="42"/>
        <end position="217"/>
    </location>
</feature>
<dbReference type="InterPro" id="IPR052026">
    <property type="entry name" value="ExeA_AAA_ATPase_DNA-bind"/>
</dbReference>
<proteinExistence type="predicted"/>
<dbReference type="InterPro" id="IPR049945">
    <property type="entry name" value="AAA_22"/>
</dbReference>
<dbReference type="EMBL" id="CP000230">
    <property type="protein sequence ID" value="ABC23910.1"/>
    <property type="molecule type" value="Genomic_DNA"/>
</dbReference>
<dbReference type="STRING" id="269796.Rru_A3115"/>
<gene>
    <name evidence="2" type="ordered locus">Rru_A3115</name>
</gene>
<evidence type="ECO:0000313" key="3">
    <source>
        <dbReference type="Proteomes" id="UP000001929"/>
    </source>
</evidence>
<dbReference type="eggNOG" id="COG3267">
    <property type="taxonomic scope" value="Bacteria"/>
</dbReference>
<dbReference type="PhylomeDB" id="Q2RPN5"/>
<accession>Q2RPN5</accession>
<dbReference type="EnsemblBacteria" id="ABC23910">
    <property type="protein sequence ID" value="ABC23910"/>
    <property type="gene ID" value="Rru_A3115"/>
</dbReference>
<dbReference type="HOGENOM" id="CLU_024125_0_0_5"/>
<dbReference type="InterPro" id="IPR027417">
    <property type="entry name" value="P-loop_NTPase"/>
</dbReference>
<name>Q2RPN5_RHORT</name>
<protein>
    <submittedName>
        <fullName evidence="2">ATPase</fullName>
    </submittedName>
</protein>
<dbReference type="InterPro" id="IPR017466">
    <property type="entry name" value="XrtA-assoc_ATPase-like"/>
</dbReference>
<dbReference type="GO" id="GO:0016887">
    <property type="term" value="F:ATP hydrolysis activity"/>
    <property type="evidence" value="ECO:0007669"/>
    <property type="project" value="InterPro"/>
</dbReference>
<keyword evidence="3" id="KW-1185">Reference proteome</keyword>
<dbReference type="PANTHER" id="PTHR35894:SF1">
    <property type="entry name" value="PHOSPHORIBULOKINASE _ URIDINE KINASE FAMILY"/>
    <property type="match status" value="1"/>
</dbReference>
<dbReference type="NCBIfam" id="TIGR03015">
    <property type="entry name" value="pepcterm_ATPase"/>
    <property type="match status" value="1"/>
</dbReference>
<dbReference type="RefSeq" id="WP_011390863.1">
    <property type="nucleotide sequence ID" value="NC_007643.1"/>
</dbReference>
<dbReference type="SUPFAM" id="SSF52540">
    <property type="entry name" value="P-loop containing nucleoside triphosphate hydrolases"/>
    <property type="match status" value="1"/>
</dbReference>
<dbReference type="CDD" id="cd00009">
    <property type="entry name" value="AAA"/>
    <property type="match status" value="1"/>
</dbReference>
<dbReference type="KEGG" id="rru:Rru_A3115"/>
<evidence type="ECO:0000259" key="1">
    <source>
        <dbReference type="SMART" id="SM00382"/>
    </source>
</evidence>
<sequence length="341" mass="37445">MYLDFYGLHAHPFQLTPDPAFFFGANGHTRAKSYLMFGLSQGEGFVVVTGDVGAGKTTLLSHMLRSLSDRSIRVARLSTTQLSADDTARVVARAFGLAEPAHPSKGAWLEAIEVFLTQVRAAGERCVLIVDEVQNMGFAALEELRMLGNLGIDDGHSALQTILVGQPQFRNTLAGPSLDQLRQRIVASCHLGPIEPEEVGHYMRYRLTQAGWRGDPSFEEAVFPAVYRHSGGLPRRINILCSRLLLAGFLQERHDLRAQDVEEVAAELEAEAGEVIGVAGETRAGARLDGRFIDAGSLADLEERVLGIEERLRKVDLVVRRGLLNFSDFVSELNAVWKGRP</sequence>
<dbReference type="InterPro" id="IPR003593">
    <property type="entry name" value="AAA+_ATPase"/>
</dbReference>
<dbReference type="Proteomes" id="UP000001929">
    <property type="component" value="Chromosome"/>
</dbReference>
<evidence type="ECO:0000313" key="2">
    <source>
        <dbReference type="EMBL" id="ABC23910.1"/>
    </source>
</evidence>
<dbReference type="Gene3D" id="3.40.50.300">
    <property type="entry name" value="P-loop containing nucleotide triphosphate hydrolases"/>
    <property type="match status" value="1"/>
</dbReference>
<dbReference type="PATRIC" id="fig|269796.9.peg.3228"/>
<dbReference type="SMART" id="SM00382">
    <property type="entry name" value="AAA"/>
    <property type="match status" value="1"/>
</dbReference>
<dbReference type="PANTHER" id="PTHR35894">
    <property type="entry name" value="GENERAL SECRETION PATHWAY PROTEIN A-RELATED"/>
    <property type="match status" value="1"/>
</dbReference>
<dbReference type="Pfam" id="PF13401">
    <property type="entry name" value="AAA_22"/>
    <property type="match status" value="1"/>
</dbReference>
<organism evidence="2 3">
    <name type="scientific">Rhodospirillum rubrum (strain ATCC 11170 / ATH 1.1.1 / DSM 467 / LMG 4362 / NCIMB 8255 / S1)</name>
    <dbReference type="NCBI Taxonomy" id="269796"/>
    <lineage>
        <taxon>Bacteria</taxon>
        <taxon>Pseudomonadati</taxon>
        <taxon>Pseudomonadota</taxon>
        <taxon>Alphaproteobacteria</taxon>
        <taxon>Rhodospirillales</taxon>
        <taxon>Rhodospirillaceae</taxon>
        <taxon>Rhodospirillum</taxon>
    </lineage>
</organism>